<feature type="transmembrane region" description="Helical" evidence="7">
    <location>
        <begin position="92"/>
        <end position="112"/>
    </location>
</feature>
<feature type="transmembrane region" description="Helical" evidence="7">
    <location>
        <begin position="277"/>
        <end position="297"/>
    </location>
</feature>
<dbReference type="Gene3D" id="1.10.3720.10">
    <property type="entry name" value="MetI-like"/>
    <property type="match status" value="1"/>
</dbReference>
<dbReference type="OrthoDB" id="157184at2"/>
<dbReference type="GO" id="GO:0055085">
    <property type="term" value="P:transmembrane transport"/>
    <property type="evidence" value="ECO:0007669"/>
    <property type="project" value="InterPro"/>
</dbReference>
<dbReference type="EMBL" id="FRAC01000013">
    <property type="protein sequence ID" value="SHK55931.1"/>
    <property type="molecule type" value="Genomic_DNA"/>
</dbReference>
<dbReference type="InterPro" id="IPR000515">
    <property type="entry name" value="MetI-like"/>
</dbReference>
<evidence type="ECO:0000256" key="2">
    <source>
        <dbReference type="ARBA" id="ARBA00022448"/>
    </source>
</evidence>
<feature type="transmembrane region" description="Helical" evidence="7">
    <location>
        <begin position="26"/>
        <end position="48"/>
    </location>
</feature>
<dbReference type="PROSITE" id="PS50928">
    <property type="entry name" value="ABC_TM1"/>
    <property type="match status" value="1"/>
</dbReference>
<evidence type="ECO:0000313" key="10">
    <source>
        <dbReference type="Proteomes" id="UP000184386"/>
    </source>
</evidence>
<evidence type="ECO:0000256" key="6">
    <source>
        <dbReference type="ARBA" id="ARBA00023136"/>
    </source>
</evidence>
<sequence length="312" mass="34940">MKNTDSKYKEKSTIGRWKWSNVTFNVFNYIFLTFFTLICLYPILHIAFASVSNPNELMAHQGLLLKPLGFTVNGYKLVFRDNSIFTGFRNTAVYVFAGTFINMAVTIMGAYALSRKELLWKTPIMIIVTITMFFGGGLIPWFLLMKQIGLYNNVMAMLIPTALNTWNMIILRTGFQAVPQELEEAAVMDGASQAKILMKVILPLSKPVLAVILLYYLVGNWNSWFNAMVLLKDRGLFPLQLLLKEILVTNDSTMATVGSAGGVSINSVQGATAYRELVKYCVIVVATAPILVIYPFLQRYFVKGVYVGSIKG</sequence>
<comment type="subcellular location">
    <subcellularLocation>
        <location evidence="1 7">Cell membrane</location>
        <topology evidence="1 7">Multi-pass membrane protein</topology>
    </subcellularLocation>
</comment>
<dbReference type="PANTHER" id="PTHR43744:SF9">
    <property type="entry name" value="POLYGALACTURONAN_RHAMNOGALACTURONAN TRANSPORT SYSTEM PERMEASE PROTEIN YTCP"/>
    <property type="match status" value="1"/>
</dbReference>
<dbReference type="Pfam" id="PF00528">
    <property type="entry name" value="BPD_transp_1"/>
    <property type="match status" value="1"/>
</dbReference>
<keyword evidence="5 7" id="KW-1133">Transmembrane helix</keyword>
<organism evidence="9 10">
    <name type="scientific">Anaerocolumna jejuensis DSM 15929</name>
    <dbReference type="NCBI Taxonomy" id="1121322"/>
    <lineage>
        <taxon>Bacteria</taxon>
        <taxon>Bacillati</taxon>
        <taxon>Bacillota</taxon>
        <taxon>Clostridia</taxon>
        <taxon>Lachnospirales</taxon>
        <taxon>Lachnospiraceae</taxon>
        <taxon>Anaerocolumna</taxon>
    </lineage>
</organism>
<comment type="similarity">
    <text evidence="7">Belongs to the binding-protein-dependent transport system permease family.</text>
</comment>
<dbReference type="RefSeq" id="WP_084124242.1">
    <property type="nucleotide sequence ID" value="NZ_FRAC01000013.1"/>
</dbReference>
<keyword evidence="4 7" id="KW-0812">Transmembrane</keyword>
<evidence type="ECO:0000313" key="9">
    <source>
        <dbReference type="EMBL" id="SHK55931.1"/>
    </source>
</evidence>
<dbReference type="Proteomes" id="UP000184386">
    <property type="component" value="Unassembled WGS sequence"/>
</dbReference>
<evidence type="ECO:0000259" key="8">
    <source>
        <dbReference type="PROSITE" id="PS50928"/>
    </source>
</evidence>
<evidence type="ECO:0000256" key="3">
    <source>
        <dbReference type="ARBA" id="ARBA00022475"/>
    </source>
</evidence>
<dbReference type="InterPro" id="IPR035906">
    <property type="entry name" value="MetI-like_sf"/>
</dbReference>
<evidence type="ECO:0000256" key="7">
    <source>
        <dbReference type="RuleBase" id="RU363032"/>
    </source>
</evidence>
<feature type="domain" description="ABC transmembrane type-1" evidence="8">
    <location>
        <begin position="88"/>
        <end position="295"/>
    </location>
</feature>
<keyword evidence="6 7" id="KW-0472">Membrane</keyword>
<gene>
    <name evidence="9" type="ORF">SAMN02745136_02789</name>
</gene>
<feature type="transmembrane region" description="Helical" evidence="7">
    <location>
        <begin position="196"/>
        <end position="218"/>
    </location>
</feature>
<accession>A0A1M6TG21</accession>
<dbReference type="GO" id="GO:0005886">
    <property type="term" value="C:plasma membrane"/>
    <property type="evidence" value="ECO:0007669"/>
    <property type="project" value="UniProtKB-SubCell"/>
</dbReference>
<keyword evidence="10" id="KW-1185">Reference proteome</keyword>
<dbReference type="CDD" id="cd06261">
    <property type="entry name" value="TM_PBP2"/>
    <property type="match status" value="1"/>
</dbReference>
<evidence type="ECO:0000256" key="1">
    <source>
        <dbReference type="ARBA" id="ARBA00004651"/>
    </source>
</evidence>
<keyword evidence="2 7" id="KW-0813">Transport</keyword>
<proteinExistence type="inferred from homology"/>
<feature type="transmembrane region" description="Helical" evidence="7">
    <location>
        <begin position="124"/>
        <end position="143"/>
    </location>
</feature>
<dbReference type="AlphaFoldDB" id="A0A1M6TG21"/>
<reference evidence="9 10" key="1">
    <citation type="submission" date="2016-11" db="EMBL/GenBank/DDBJ databases">
        <authorList>
            <person name="Jaros S."/>
            <person name="Januszkiewicz K."/>
            <person name="Wedrychowicz H."/>
        </authorList>
    </citation>
    <scope>NUCLEOTIDE SEQUENCE [LARGE SCALE GENOMIC DNA]</scope>
    <source>
        <strain evidence="9 10">DSM 15929</strain>
    </source>
</reference>
<feature type="transmembrane region" description="Helical" evidence="7">
    <location>
        <begin position="155"/>
        <end position="175"/>
    </location>
</feature>
<keyword evidence="3" id="KW-1003">Cell membrane</keyword>
<dbReference type="STRING" id="1121322.SAMN02745136_02789"/>
<dbReference type="SUPFAM" id="SSF161098">
    <property type="entry name" value="MetI-like"/>
    <property type="match status" value="1"/>
</dbReference>
<evidence type="ECO:0000256" key="4">
    <source>
        <dbReference type="ARBA" id="ARBA00022692"/>
    </source>
</evidence>
<dbReference type="PANTHER" id="PTHR43744">
    <property type="entry name" value="ABC TRANSPORTER PERMEASE PROTEIN MG189-RELATED-RELATED"/>
    <property type="match status" value="1"/>
</dbReference>
<evidence type="ECO:0000256" key="5">
    <source>
        <dbReference type="ARBA" id="ARBA00022989"/>
    </source>
</evidence>
<protein>
    <submittedName>
        <fullName evidence="9">Putative aldouronate transport system permease protein</fullName>
    </submittedName>
</protein>
<name>A0A1M6TG21_9FIRM</name>